<name>A0ABR6CJW0_9BACI</name>
<protein>
    <submittedName>
        <fullName evidence="2">Uncharacterized protein</fullName>
    </submittedName>
</protein>
<accession>A0ABR6CJW0</accession>
<dbReference type="RefSeq" id="WP_182501419.1">
    <property type="nucleotide sequence ID" value="NZ_JACJHX010000001.1"/>
</dbReference>
<keyword evidence="3" id="KW-1185">Reference proteome</keyword>
<feature type="compositionally biased region" description="Basic and acidic residues" evidence="1">
    <location>
        <begin position="20"/>
        <end position="31"/>
    </location>
</feature>
<reference evidence="2 3" key="1">
    <citation type="submission" date="2020-08" db="EMBL/GenBank/DDBJ databases">
        <title>Genomic Encyclopedia of Type Strains, Phase IV (KMG-IV): sequencing the most valuable type-strain genomes for metagenomic binning, comparative biology and taxonomic classification.</title>
        <authorList>
            <person name="Goeker M."/>
        </authorList>
    </citation>
    <scope>NUCLEOTIDE SEQUENCE [LARGE SCALE GENOMIC DNA]</scope>
    <source>
        <strain evidence="2 3">DSM 105481</strain>
    </source>
</reference>
<evidence type="ECO:0000256" key="1">
    <source>
        <dbReference type="SAM" id="MobiDB-lite"/>
    </source>
</evidence>
<dbReference type="Proteomes" id="UP000626697">
    <property type="component" value="Unassembled WGS sequence"/>
</dbReference>
<comment type="caution">
    <text evidence="2">The sequence shown here is derived from an EMBL/GenBank/DDBJ whole genome shotgun (WGS) entry which is preliminary data.</text>
</comment>
<dbReference type="EMBL" id="JACJHX010000001">
    <property type="protein sequence ID" value="MBA9025196.1"/>
    <property type="molecule type" value="Genomic_DNA"/>
</dbReference>
<organism evidence="2 3">
    <name type="scientific">Peribacillus huizhouensis</name>
    <dbReference type="NCBI Taxonomy" id="1501239"/>
    <lineage>
        <taxon>Bacteria</taxon>
        <taxon>Bacillati</taxon>
        <taxon>Bacillota</taxon>
        <taxon>Bacilli</taxon>
        <taxon>Bacillales</taxon>
        <taxon>Bacillaceae</taxon>
        <taxon>Peribacillus</taxon>
    </lineage>
</organism>
<feature type="region of interest" description="Disordered" evidence="1">
    <location>
        <begin position="18"/>
        <end position="38"/>
    </location>
</feature>
<sequence length="78" mass="9338">MTDRNQYRDTDFFSKMMFSKRKEPETEKESTADEATTNMDYIQLMENVDTLISLYEKSKPSLQKFNPLIAHFFKNKDK</sequence>
<evidence type="ECO:0000313" key="2">
    <source>
        <dbReference type="EMBL" id="MBA9025196.1"/>
    </source>
</evidence>
<gene>
    <name evidence="2" type="ORF">HNP81_000478</name>
</gene>
<evidence type="ECO:0000313" key="3">
    <source>
        <dbReference type="Proteomes" id="UP000626697"/>
    </source>
</evidence>
<proteinExistence type="predicted"/>